<feature type="region of interest" description="Disordered" evidence="1">
    <location>
        <begin position="96"/>
        <end position="133"/>
    </location>
</feature>
<evidence type="ECO:0000256" key="2">
    <source>
        <dbReference type="SAM" id="Phobius"/>
    </source>
</evidence>
<evidence type="ECO:0000256" key="1">
    <source>
        <dbReference type="SAM" id="MobiDB-lite"/>
    </source>
</evidence>
<reference evidence="4" key="1">
    <citation type="journal article" date="2019" name="Int. J. Syst. Evol. Microbiol.">
        <title>The Global Catalogue of Microorganisms (GCM) 10K type strain sequencing project: providing services to taxonomists for standard genome sequencing and annotation.</title>
        <authorList>
            <consortium name="The Broad Institute Genomics Platform"/>
            <consortium name="The Broad Institute Genome Sequencing Center for Infectious Disease"/>
            <person name="Wu L."/>
            <person name="Ma J."/>
        </authorList>
    </citation>
    <scope>NUCLEOTIDE SEQUENCE [LARGE SCALE GENOMIC DNA]</scope>
    <source>
        <strain evidence="4">JCM 18127</strain>
    </source>
</reference>
<keyword evidence="2" id="KW-1133">Transmembrane helix</keyword>
<protein>
    <submittedName>
        <fullName evidence="3">Uncharacterized protein</fullName>
    </submittedName>
</protein>
<keyword evidence="4" id="KW-1185">Reference proteome</keyword>
<sequence length="244" mass="25376">MSEDPSDQQPELSAEEAALLRERLRRLDPAAGLEPTPELTVARLLAQAREDQLADLPETRQTGVHDRSRLTWLVAAAALVLIAGVGAVVLLDRDGGSTPAAAPTSDPSTDVQSPVPGGSEPEGTGTPTGRATVLGVPAGVGSARCAVPAAEVLSRQTLAFDAVVSEVQDGLVTLTPSMFFAGEPTTQVEVQAPPEVLQQLLLAVDFQEGERYLVAATGGEVAVCGYTGAWTPDLEQLYLEAFPG</sequence>
<keyword evidence="2" id="KW-0812">Transmembrane</keyword>
<dbReference type="RefSeq" id="WP_345262983.1">
    <property type="nucleotide sequence ID" value="NZ_BAABIM010000001.1"/>
</dbReference>
<dbReference type="Proteomes" id="UP001500621">
    <property type="component" value="Unassembled WGS sequence"/>
</dbReference>
<feature type="compositionally biased region" description="Low complexity" evidence="1">
    <location>
        <begin position="113"/>
        <end position="129"/>
    </location>
</feature>
<evidence type="ECO:0000313" key="3">
    <source>
        <dbReference type="EMBL" id="GAA4673792.1"/>
    </source>
</evidence>
<gene>
    <name evidence="3" type="ORF">GCM10023226_08590</name>
</gene>
<feature type="transmembrane region" description="Helical" evidence="2">
    <location>
        <begin position="70"/>
        <end position="91"/>
    </location>
</feature>
<comment type="caution">
    <text evidence="3">The sequence shown here is derived from an EMBL/GenBank/DDBJ whole genome shotgun (WGS) entry which is preliminary data.</text>
</comment>
<name>A0ABP8VWQ1_9ACTN</name>
<organism evidence="3 4">
    <name type="scientific">Nocardioides nanhaiensis</name>
    <dbReference type="NCBI Taxonomy" id="1476871"/>
    <lineage>
        <taxon>Bacteria</taxon>
        <taxon>Bacillati</taxon>
        <taxon>Actinomycetota</taxon>
        <taxon>Actinomycetes</taxon>
        <taxon>Propionibacteriales</taxon>
        <taxon>Nocardioidaceae</taxon>
        <taxon>Nocardioides</taxon>
    </lineage>
</organism>
<accession>A0ABP8VWQ1</accession>
<keyword evidence="2" id="KW-0472">Membrane</keyword>
<proteinExistence type="predicted"/>
<evidence type="ECO:0000313" key="4">
    <source>
        <dbReference type="Proteomes" id="UP001500621"/>
    </source>
</evidence>
<dbReference type="EMBL" id="BAABIM010000001">
    <property type="protein sequence ID" value="GAA4673792.1"/>
    <property type="molecule type" value="Genomic_DNA"/>
</dbReference>